<proteinExistence type="predicted"/>
<protein>
    <submittedName>
        <fullName evidence="1">Uncharacterized protein</fullName>
    </submittedName>
</protein>
<gene>
    <name evidence="1" type="ORF">LCGC14_2051630</name>
</gene>
<dbReference type="EMBL" id="LAZR01024255">
    <property type="protein sequence ID" value="KKL75765.1"/>
    <property type="molecule type" value="Genomic_DNA"/>
</dbReference>
<reference evidence="1" key="1">
    <citation type="journal article" date="2015" name="Nature">
        <title>Complex archaea that bridge the gap between prokaryotes and eukaryotes.</title>
        <authorList>
            <person name="Spang A."/>
            <person name="Saw J.H."/>
            <person name="Jorgensen S.L."/>
            <person name="Zaremba-Niedzwiedzka K."/>
            <person name="Martijn J."/>
            <person name="Lind A.E."/>
            <person name="van Eijk R."/>
            <person name="Schleper C."/>
            <person name="Guy L."/>
            <person name="Ettema T.J."/>
        </authorList>
    </citation>
    <scope>NUCLEOTIDE SEQUENCE</scope>
</reference>
<comment type="caution">
    <text evidence="1">The sequence shown here is derived from an EMBL/GenBank/DDBJ whole genome shotgun (WGS) entry which is preliminary data.</text>
</comment>
<name>A0A0F9H2E0_9ZZZZ</name>
<evidence type="ECO:0000313" key="1">
    <source>
        <dbReference type="EMBL" id="KKL75765.1"/>
    </source>
</evidence>
<organism evidence="1">
    <name type="scientific">marine sediment metagenome</name>
    <dbReference type="NCBI Taxonomy" id="412755"/>
    <lineage>
        <taxon>unclassified sequences</taxon>
        <taxon>metagenomes</taxon>
        <taxon>ecological metagenomes</taxon>
    </lineage>
</organism>
<sequence>EGKCFQMPSPAAAVLKKWRSGPYKILDLHAASVWQILDQFGDVEFALFFDLGGPHEAQRDAS</sequence>
<accession>A0A0F9H2E0</accession>
<dbReference type="AlphaFoldDB" id="A0A0F9H2E0"/>
<feature type="non-terminal residue" evidence="1">
    <location>
        <position position="1"/>
    </location>
</feature>